<dbReference type="GO" id="GO:0006508">
    <property type="term" value="P:proteolysis"/>
    <property type="evidence" value="ECO:0007669"/>
    <property type="project" value="UniProtKB-KW"/>
</dbReference>
<dbReference type="AlphaFoldDB" id="A0A0L8BIW3"/>
<sequence>MTRLLILLSILAIGLLLLIVNHDAGRTFGLANDDFGQLVSLGAIATLLSAGIWQSRRRFGAGARQAAIWLLIVLALVSAYVYRFEIQGFGNRVLSGLIPGRATVIIDSQGRQEVVLQKMINGHFETNATVNGKDINMLVDTGASSIALTYEDAERIGLDPANLSYTMTVMTANGQAMAAPVLLSEIAIGPIVRNDIRATVAAEGKLDQSLLGMSFLSTLDFLQMRTDELRLRD</sequence>
<organism evidence="2 3">
    <name type="scientific">Ensifer adhaerens</name>
    <name type="common">Sinorhizobium morelense</name>
    <dbReference type="NCBI Taxonomy" id="106592"/>
    <lineage>
        <taxon>Bacteria</taxon>
        <taxon>Pseudomonadati</taxon>
        <taxon>Pseudomonadota</taxon>
        <taxon>Alphaproteobacteria</taxon>
        <taxon>Hyphomicrobiales</taxon>
        <taxon>Rhizobiaceae</taxon>
        <taxon>Sinorhizobium/Ensifer group</taxon>
        <taxon>Ensifer</taxon>
    </lineage>
</organism>
<dbReference type="Pfam" id="PF13975">
    <property type="entry name" value="gag-asp_proteas"/>
    <property type="match status" value="1"/>
</dbReference>
<dbReference type="Proteomes" id="UP000037425">
    <property type="component" value="Unassembled WGS sequence"/>
</dbReference>
<dbReference type="NCBIfam" id="TIGR02281">
    <property type="entry name" value="clan_AA_DTGA"/>
    <property type="match status" value="1"/>
</dbReference>
<feature type="transmembrane region" description="Helical" evidence="1">
    <location>
        <begin position="35"/>
        <end position="54"/>
    </location>
</feature>
<dbReference type="GO" id="GO:0004190">
    <property type="term" value="F:aspartic-type endopeptidase activity"/>
    <property type="evidence" value="ECO:0007669"/>
    <property type="project" value="InterPro"/>
</dbReference>
<gene>
    <name evidence="2" type="ORF">AC244_26120</name>
</gene>
<keyword evidence="1" id="KW-0812">Transmembrane</keyword>
<dbReference type="SUPFAM" id="SSF50630">
    <property type="entry name" value="Acid proteases"/>
    <property type="match status" value="1"/>
</dbReference>
<dbReference type="CDD" id="cd05483">
    <property type="entry name" value="retropepsin_like_bacteria"/>
    <property type="match status" value="1"/>
</dbReference>
<keyword evidence="1" id="KW-1133">Transmembrane helix</keyword>
<evidence type="ECO:0000313" key="2">
    <source>
        <dbReference type="EMBL" id="KOF14523.1"/>
    </source>
</evidence>
<keyword evidence="2" id="KW-0378">Hydrolase</keyword>
<comment type="caution">
    <text evidence="2">The sequence shown here is derived from an EMBL/GenBank/DDBJ whole genome shotgun (WGS) entry which is preliminary data.</text>
</comment>
<accession>A0A0L8BIW3</accession>
<reference evidence="3" key="1">
    <citation type="submission" date="2015-07" db="EMBL/GenBank/DDBJ databases">
        <title>Whole genome sequence of an Ensifer adhaerens strain isolated from a cave pool in the Wind Cave National Park.</title>
        <authorList>
            <person name="Eng W.W.H."/>
            <person name="Gan H.M."/>
            <person name="Barton H.A."/>
            <person name="Savka M.A."/>
        </authorList>
    </citation>
    <scope>NUCLEOTIDE SEQUENCE [LARGE SCALE GENOMIC DNA]</scope>
    <source>
        <strain evidence="3">SD006</strain>
    </source>
</reference>
<feature type="transmembrane region" description="Helical" evidence="1">
    <location>
        <begin position="66"/>
        <end position="82"/>
    </location>
</feature>
<evidence type="ECO:0000256" key="1">
    <source>
        <dbReference type="SAM" id="Phobius"/>
    </source>
</evidence>
<dbReference type="InterPro" id="IPR011969">
    <property type="entry name" value="Clan_AA_Asp_peptidase_C"/>
</dbReference>
<proteinExistence type="predicted"/>
<keyword evidence="1" id="KW-0472">Membrane</keyword>
<dbReference type="EMBL" id="LGAP01000025">
    <property type="protein sequence ID" value="KOF14523.1"/>
    <property type="molecule type" value="Genomic_DNA"/>
</dbReference>
<dbReference type="PATRIC" id="fig|106592.7.peg.3994"/>
<dbReference type="PROSITE" id="PS00141">
    <property type="entry name" value="ASP_PROTEASE"/>
    <property type="match status" value="1"/>
</dbReference>
<dbReference type="OrthoDB" id="7595324at2"/>
<dbReference type="RefSeq" id="WP_053251728.1">
    <property type="nucleotide sequence ID" value="NZ_LGAP01000025.1"/>
</dbReference>
<protein>
    <submittedName>
        <fullName evidence="2">Aspartic protease</fullName>
    </submittedName>
</protein>
<keyword evidence="2" id="KW-0645">Protease</keyword>
<dbReference type="InterPro" id="IPR001969">
    <property type="entry name" value="Aspartic_peptidase_AS"/>
</dbReference>
<dbReference type="InterPro" id="IPR021109">
    <property type="entry name" value="Peptidase_aspartic_dom_sf"/>
</dbReference>
<dbReference type="Gene3D" id="2.40.70.10">
    <property type="entry name" value="Acid Proteases"/>
    <property type="match status" value="1"/>
</dbReference>
<dbReference type="InterPro" id="IPR034122">
    <property type="entry name" value="Retropepsin-like_bacterial"/>
</dbReference>
<name>A0A0L8BIW3_ENSAD</name>
<evidence type="ECO:0000313" key="3">
    <source>
        <dbReference type="Proteomes" id="UP000037425"/>
    </source>
</evidence>